<organism evidence="5 6">
    <name type="scientific">Roseateles paludis</name>
    <dbReference type="NCBI Taxonomy" id="3145238"/>
    <lineage>
        <taxon>Bacteria</taxon>
        <taxon>Pseudomonadati</taxon>
        <taxon>Pseudomonadota</taxon>
        <taxon>Betaproteobacteria</taxon>
        <taxon>Burkholderiales</taxon>
        <taxon>Sphaerotilaceae</taxon>
        <taxon>Roseateles</taxon>
    </lineage>
</organism>
<comment type="caution">
    <text evidence="5">The sequence shown here is derived from an EMBL/GenBank/DDBJ whole genome shotgun (WGS) entry which is preliminary data.</text>
</comment>
<proteinExistence type="inferred from homology"/>
<dbReference type="PANTHER" id="PTHR43649:SF34">
    <property type="entry name" value="ABC TRANSPORTER PERIPLASMIC-BINDING PROTEIN YCJN-RELATED"/>
    <property type="match status" value="1"/>
</dbReference>
<evidence type="ECO:0000256" key="2">
    <source>
        <dbReference type="ARBA" id="ARBA00008520"/>
    </source>
</evidence>
<dbReference type="InterPro" id="IPR006059">
    <property type="entry name" value="SBP"/>
</dbReference>
<dbReference type="InterPro" id="IPR050490">
    <property type="entry name" value="Bact_solute-bd_prot1"/>
</dbReference>
<dbReference type="Gene3D" id="3.40.190.10">
    <property type="entry name" value="Periplasmic binding protein-like II"/>
    <property type="match status" value="2"/>
</dbReference>
<dbReference type="EMBL" id="JBDPZD010000003">
    <property type="protein sequence ID" value="MEO3692449.1"/>
    <property type="molecule type" value="Genomic_DNA"/>
</dbReference>
<name>A0ABV0G3Z3_9BURK</name>
<dbReference type="RefSeq" id="WP_347705266.1">
    <property type="nucleotide sequence ID" value="NZ_JBDPZD010000003.1"/>
</dbReference>
<reference evidence="5 6" key="1">
    <citation type="submission" date="2024-05" db="EMBL/GenBank/DDBJ databases">
        <title>Roseateles sp. DJS-2-20 16S ribosomal RNA gene Genome sequencing and assembly.</title>
        <authorList>
            <person name="Woo H."/>
        </authorList>
    </citation>
    <scope>NUCLEOTIDE SEQUENCE [LARGE SCALE GENOMIC DNA]</scope>
    <source>
        <strain evidence="5 6">DJS-2-20</strain>
    </source>
</reference>
<keyword evidence="4" id="KW-0732">Signal</keyword>
<dbReference type="SUPFAM" id="SSF53850">
    <property type="entry name" value="Periplasmic binding protein-like II"/>
    <property type="match status" value="1"/>
</dbReference>
<keyword evidence="6" id="KW-1185">Reference proteome</keyword>
<evidence type="ECO:0000256" key="1">
    <source>
        <dbReference type="ARBA" id="ARBA00004418"/>
    </source>
</evidence>
<protein>
    <submittedName>
        <fullName evidence="5">Extracellular solute-binding protein</fullName>
    </submittedName>
</protein>
<accession>A0ABV0G3Z3</accession>
<dbReference type="PANTHER" id="PTHR43649">
    <property type="entry name" value="ARABINOSE-BINDING PROTEIN-RELATED"/>
    <property type="match status" value="1"/>
</dbReference>
<dbReference type="Proteomes" id="UP001495147">
    <property type="component" value="Unassembled WGS sequence"/>
</dbReference>
<keyword evidence="3" id="KW-0813">Transport</keyword>
<evidence type="ECO:0000313" key="6">
    <source>
        <dbReference type="Proteomes" id="UP001495147"/>
    </source>
</evidence>
<evidence type="ECO:0000256" key="3">
    <source>
        <dbReference type="ARBA" id="ARBA00022448"/>
    </source>
</evidence>
<dbReference type="PROSITE" id="PS51257">
    <property type="entry name" value="PROKAR_LIPOPROTEIN"/>
    <property type="match status" value="1"/>
</dbReference>
<dbReference type="Pfam" id="PF01547">
    <property type="entry name" value="SBP_bac_1"/>
    <property type="match status" value="1"/>
</dbReference>
<evidence type="ECO:0000256" key="4">
    <source>
        <dbReference type="ARBA" id="ARBA00022729"/>
    </source>
</evidence>
<sequence>MISRRSALLAAPAVLTACARDDRPVLRFWAMGREGLVANELLRGFEAEHPGVTVKVESLPWLSAHEKLLTAFAGDATPDVAQLGNTWLPEFQQLGALEPLEPWIAQSGLPADDYFPGIWATNLAGGQRIGLPWYVDTRLLFVRHDLLARAGWPHTPQTWDDWRQCLAALRRKGMAAPLLLPTNEFEPLLALALQQGDELLREGGRYGNFRSPGFQKALSFYLERFAAGDAPGITNNQISNLWQEFGRGSFAFYLSGPWNIGEFKRRMPPELADSWSTAELPGPTALGASAAGGASLGIFKRSRHKALAWALAEYLSRPAVQLQFYRLTGDLPPRLSTWQQPIDATGTLEQDRHAAAFYRQLQRARATPAVPEWERIVQEMQLEAARAVHRHTPVPEAAAALDARVDALLEKRRWMLARHST</sequence>
<gene>
    <name evidence="5" type="ORF">ABDJ85_13295</name>
</gene>
<comment type="subcellular location">
    <subcellularLocation>
        <location evidence="1">Periplasm</location>
    </subcellularLocation>
</comment>
<comment type="similarity">
    <text evidence="2">Belongs to the bacterial solute-binding protein 1 family.</text>
</comment>
<evidence type="ECO:0000313" key="5">
    <source>
        <dbReference type="EMBL" id="MEO3692449.1"/>
    </source>
</evidence>